<protein>
    <recommendedName>
        <fullName evidence="3">non-specific serine/threonine protein kinase</fullName>
        <ecNumber evidence="3">2.7.11.1</ecNumber>
    </recommendedName>
</protein>
<evidence type="ECO:0000256" key="8">
    <source>
        <dbReference type="ARBA" id="ARBA00022741"/>
    </source>
</evidence>
<feature type="region of interest" description="Disordered" evidence="17">
    <location>
        <begin position="151"/>
        <end position="182"/>
    </location>
</feature>
<dbReference type="FunFam" id="3.30.200.20:FF:000060">
    <property type="entry name" value="Serine/threonine-protein kinase isoform 1"/>
    <property type="match status" value="1"/>
</dbReference>
<dbReference type="SMART" id="SM00220">
    <property type="entry name" value="S_TKc"/>
    <property type="match status" value="1"/>
</dbReference>
<evidence type="ECO:0000256" key="7">
    <source>
        <dbReference type="ARBA" id="ARBA00022679"/>
    </source>
</evidence>
<keyword evidence="7" id="KW-0808">Transferase</keyword>
<gene>
    <name evidence="20" type="ORF">Syun_012900</name>
</gene>
<keyword evidence="5" id="KW-0600">Photoreceptor protein</keyword>
<dbReference type="GO" id="GO:0004674">
    <property type="term" value="F:protein serine/threonine kinase activity"/>
    <property type="evidence" value="ECO:0007669"/>
    <property type="project" value="UniProtKB-KW"/>
</dbReference>
<keyword evidence="13" id="KW-0675">Receptor</keyword>
<feature type="compositionally biased region" description="Basic and acidic residues" evidence="17">
    <location>
        <begin position="268"/>
        <end position="288"/>
    </location>
</feature>
<reference evidence="20 21" key="1">
    <citation type="submission" date="2024-01" db="EMBL/GenBank/DDBJ databases">
        <title>Genome assemblies of Stephania.</title>
        <authorList>
            <person name="Yang L."/>
        </authorList>
    </citation>
    <scope>NUCLEOTIDE SEQUENCE [LARGE SCALE GENOMIC DNA]</scope>
    <source>
        <strain evidence="20">YNDBR</strain>
        <tissue evidence="20">Leaf</tissue>
    </source>
</reference>
<keyword evidence="21" id="KW-1185">Reference proteome</keyword>
<dbReference type="Proteomes" id="UP001420932">
    <property type="component" value="Unassembled WGS sequence"/>
</dbReference>
<dbReference type="InterPro" id="IPR017441">
    <property type="entry name" value="Protein_kinase_ATP_BS"/>
</dbReference>
<dbReference type="Pfam" id="PF00989">
    <property type="entry name" value="PAS"/>
    <property type="match status" value="1"/>
</dbReference>
<feature type="region of interest" description="Disordered" evidence="17">
    <location>
        <begin position="268"/>
        <end position="306"/>
    </location>
</feature>
<dbReference type="Gene3D" id="3.30.450.20">
    <property type="entry name" value="PAS domain"/>
    <property type="match status" value="1"/>
</dbReference>
<evidence type="ECO:0000256" key="11">
    <source>
        <dbReference type="ARBA" id="ARBA00022991"/>
    </source>
</evidence>
<evidence type="ECO:0000256" key="2">
    <source>
        <dbReference type="ARBA" id="ARBA00010507"/>
    </source>
</evidence>
<dbReference type="CDD" id="cd13999">
    <property type="entry name" value="STKc_MAP3K-like"/>
    <property type="match status" value="1"/>
</dbReference>
<dbReference type="GO" id="GO:0009881">
    <property type="term" value="F:photoreceptor activity"/>
    <property type="evidence" value="ECO:0007669"/>
    <property type="project" value="UniProtKB-KW"/>
</dbReference>
<dbReference type="Pfam" id="PF07714">
    <property type="entry name" value="PK_Tyr_Ser-Thr"/>
    <property type="match status" value="1"/>
</dbReference>
<feature type="compositionally biased region" description="Low complexity" evidence="17">
    <location>
        <begin position="363"/>
        <end position="381"/>
    </location>
</feature>
<evidence type="ECO:0000256" key="4">
    <source>
        <dbReference type="ARBA" id="ARBA00022527"/>
    </source>
</evidence>
<dbReference type="NCBIfam" id="TIGR00229">
    <property type="entry name" value="sensory_box"/>
    <property type="match status" value="1"/>
</dbReference>
<feature type="domain" description="PAS" evidence="19">
    <location>
        <begin position="8"/>
        <end position="51"/>
    </location>
</feature>
<keyword evidence="12" id="KW-0472">Membrane</keyword>
<dbReference type="PANTHER" id="PTHR44329">
    <property type="entry name" value="SERINE/THREONINE-PROTEIN KINASE TNNI3K-RELATED"/>
    <property type="match status" value="1"/>
</dbReference>
<evidence type="ECO:0000259" key="19">
    <source>
        <dbReference type="PROSITE" id="PS50112"/>
    </source>
</evidence>
<dbReference type="PROSITE" id="PS00108">
    <property type="entry name" value="PROTEIN_KINASE_ST"/>
    <property type="match status" value="1"/>
</dbReference>
<dbReference type="Gene3D" id="1.10.510.10">
    <property type="entry name" value="Transferase(Phosphotransferase) domain 1"/>
    <property type="match status" value="1"/>
</dbReference>
<dbReference type="PANTHER" id="PTHR44329:SF47">
    <property type="entry name" value="SERINE_THREONINE-PROTEIN KINASE ROCO5-RELATED"/>
    <property type="match status" value="1"/>
</dbReference>
<dbReference type="CDD" id="cd00130">
    <property type="entry name" value="PAS"/>
    <property type="match status" value="1"/>
</dbReference>
<dbReference type="InterPro" id="IPR000014">
    <property type="entry name" value="PAS"/>
</dbReference>
<dbReference type="Gene3D" id="3.30.200.20">
    <property type="entry name" value="Phosphorylase Kinase, domain 1"/>
    <property type="match status" value="1"/>
</dbReference>
<comment type="subcellular location">
    <subcellularLocation>
        <location evidence="1">Membrane</location>
    </subcellularLocation>
</comment>
<proteinExistence type="inferred from homology"/>
<evidence type="ECO:0000256" key="5">
    <source>
        <dbReference type="ARBA" id="ARBA00022543"/>
    </source>
</evidence>
<evidence type="ECO:0000256" key="3">
    <source>
        <dbReference type="ARBA" id="ARBA00012513"/>
    </source>
</evidence>
<keyword evidence="8 16" id="KW-0547">Nucleotide-binding</keyword>
<dbReference type="EC" id="2.7.11.1" evidence="3"/>
<dbReference type="InterPro" id="IPR001245">
    <property type="entry name" value="Ser-Thr/Tyr_kinase_cat_dom"/>
</dbReference>
<comment type="similarity">
    <text evidence="2">Belongs to the protein kinase superfamily. TKL Ser/Thr protein kinase family. RAF subfamily.</text>
</comment>
<evidence type="ECO:0000256" key="12">
    <source>
        <dbReference type="ARBA" id="ARBA00023136"/>
    </source>
</evidence>
<comment type="catalytic activity">
    <reaction evidence="14">
        <text>L-threonyl-[protein] + ATP = O-phospho-L-threonyl-[protein] + ADP + H(+)</text>
        <dbReference type="Rhea" id="RHEA:46608"/>
        <dbReference type="Rhea" id="RHEA-COMP:11060"/>
        <dbReference type="Rhea" id="RHEA-COMP:11605"/>
        <dbReference type="ChEBI" id="CHEBI:15378"/>
        <dbReference type="ChEBI" id="CHEBI:30013"/>
        <dbReference type="ChEBI" id="CHEBI:30616"/>
        <dbReference type="ChEBI" id="CHEBI:61977"/>
        <dbReference type="ChEBI" id="CHEBI:456216"/>
        <dbReference type="EC" id="2.7.11.1"/>
    </reaction>
</comment>
<evidence type="ECO:0000256" key="6">
    <source>
        <dbReference type="ARBA" id="ARBA00022606"/>
    </source>
</evidence>
<dbReference type="InterPro" id="IPR035965">
    <property type="entry name" value="PAS-like_dom_sf"/>
</dbReference>
<dbReference type="GO" id="GO:0006355">
    <property type="term" value="P:regulation of DNA-templated transcription"/>
    <property type="evidence" value="ECO:0007669"/>
    <property type="project" value="InterPro"/>
</dbReference>
<evidence type="ECO:0000256" key="10">
    <source>
        <dbReference type="ARBA" id="ARBA00022840"/>
    </source>
</evidence>
<evidence type="ECO:0000256" key="15">
    <source>
        <dbReference type="ARBA" id="ARBA00048679"/>
    </source>
</evidence>
<evidence type="ECO:0000313" key="20">
    <source>
        <dbReference type="EMBL" id="KAK9143500.1"/>
    </source>
</evidence>
<keyword evidence="10 16" id="KW-0067">ATP-binding</keyword>
<dbReference type="SUPFAM" id="SSF56112">
    <property type="entry name" value="Protein kinase-like (PK-like)"/>
    <property type="match status" value="1"/>
</dbReference>
<organism evidence="20 21">
    <name type="scientific">Stephania yunnanensis</name>
    <dbReference type="NCBI Taxonomy" id="152371"/>
    <lineage>
        <taxon>Eukaryota</taxon>
        <taxon>Viridiplantae</taxon>
        <taxon>Streptophyta</taxon>
        <taxon>Embryophyta</taxon>
        <taxon>Tracheophyta</taxon>
        <taxon>Spermatophyta</taxon>
        <taxon>Magnoliopsida</taxon>
        <taxon>Ranunculales</taxon>
        <taxon>Menispermaceae</taxon>
        <taxon>Menispermoideae</taxon>
        <taxon>Cissampelideae</taxon>
        <taxon>Stephania</taxon>
    </lineage>
</organism>
<evidence type="ECO:0000256" key="14">
    <source>
        <dbReference type="ARBA" id="ARBA00047899"/>
    </source>
</evidence>
<keyword evidence="4" id="KW-0723">Serine/threonine-protein kinase</keyword>
<dbReference type="PRINTS" id="PR00109">
    <property type="entry name" value="TYRKINASE"/>
</dbReference>
<dbReference type="InterPro" id="IPR011009">
    <property type="entry name" value="Kinase-like_dom_sf"/>
</dbReference>
<dbReference type="GO" id="GO:0016020">
    <property type="term" value="C:membrane"/>
    <property type="evidence" value="ECO:0007669"/>
    <property type="project" value="UniProtKB-SubCell"/>
</dbReference>
<name>A0AAP0PJC7_9MAGN</name>
<evidence type="ECO:0000256" key="13">
    <source>
        <dbReference type="ARBA" id="ARBA00023170"/>
    </source>
</evidence>
<dbReference type="InterPro" id="IPR051681">
    <property type="entry name" value="Ser/Thr_Kinases-Pseudokinases"/>
</dbReference>
<keyword evidence="6" id="KW-0716">Sensory transduction</keyword>
<keyword evidence="9" id="KW-0418">Kinase</keyword>
<dbReference type="AlphaFoldDB" id="A0AAP0PJC7"/>
<evidence type="ECO:0000313" key="21">
    <source>
        <dbReference type="Proteomes" id="UP001420932"/>
    </source>
</evidence>
<dbReference type="PROSITE" id="PS50011">
    <property type="entry name" value="PROTEIN_KINASE_DOM"/>
    <property type="match status" value="1"/>
</dbReference>
<evidence type="ECO:0000256" key="17">
    <source>
        <dbReference type="SAM" id="MobiDB-lite"/>
    </source>
</evidence>
<evidence type="ECO:0000256" key="1">
    <source>
        <dbReference type="ARBA" id="ARBA00004370"/>
    </source>
</evidence>
<dbReference type="GO" id="GO:0005524">
    <property type="term" value="F:ATP binding"/>
    <property type="evidence" value="ECO:0007669"/>
    <property type="project" value="UniProtKB-UniRule"/>
</dbReference>
<dbReference type="PROSITE" id="PS50112">
    <property type="entry name" value="PAS"/>
    <property type="match status" value="1"/>
</dbReference>
<accession>A0AAP0PJC7</accession>
<comment type="catalytic activity">
    <reaction evidence="15">
        <text>L-seryl-[protein] + ATP = O-phospho-L-seryl-[protein] + ADP + H(+)</text>
        <dbReference type="Rhea" id="RHEA:17989"/>
        <dbReference type="Rhea" id="RHEA-COMP:9863"/>
        <dbReference type="Rhea" id="RHEA-COMP:11604"/>
        <dbReference type="ChEBI" id="CHEBI:15378"/>
        <dbReference type="ChEBI" id="CHEBI:29999"/>
        <dbReference type="ChEBI" id="CHEBI:30616"/>
        <dbReference type="ChEBI" id="CHEBI:83421"/>
        <dbReference type="ChEBI" id="CHEBI:456216"/>
        <dbReference type="EC" id="2.7.11.1"/>
    </reaction>
</comment>
<feature type="binding site" evidence="16">
    <location>
        <position position="430"/>
    </location>
    <ligand>
        <name>ATP</name>
        <dbReference type="ChEBI" id="CHEBI:30616"/>
    </ligand>
</feature>
<dbReference type="InterPro" id="IPR013767">
    <property type="entry name" value="PAS_fold"/>
</dbReference>
<dbReference type="EMBL" id="JBBNAF010000005">
    <property type="protein sequence ID" value="KAK9143500.1"/>
    <property type="molecule type" value="Genomic_DNA"/>
</dbReference>
<evidence type="ECO:0000256" key="9">
    <source>
        <dbReference type="ARBA" id="ARBA00022777"/>
    </source>
</evidence>
<keyword evidence="11" id="KW-0157">Chromophore</keyword>
<dbReference type="FunFam" id="1.10.510.10:FF:000476">
    <property type="entry name" value="PAS domain-containing protein tyrosine kinase family protein"/>
    <property type="match status" value="1"/>
</dbReference>
<feature type="domain" description="Protein kinase" evidence="18">
    <location>
        <begin position="403"/>
        <end position="640"/>
    </location>
</feature>
<dbReference type="SUPFAM" id="SSF55785">
    <property type="entry name" value="PYP-like sensor domain (PAS domain)"/>
    <property type="match status" value="1"/>
</dbReference>
<evidence type="ECO:0000259" key="18">
    <source>
        <dbReference type="PROSITE" id="PS50011"/>
    </source>
</evidence>
<sequence length="640" mass="71689">MSPHCFRNHSAENLYGRKEYEVIGKEYVDLLVEEHNHFLIEEIMKRLSTGQSWSGQFPLKKRSGEIFTGLVTKSPLYENGELVSIVVVSSDAAYFNIMNSKQGIQHQEQAPASLQERKPDVKKIQWNLQPPITTVPQISSSVSNVTKVFSRGQGDNDGGAGCHGSASTRTTGELSPKSEDVEVAKSESKIPFRLLGLVRPSKIAAKVLEKLNIGEGGNVQEQSSRTERSKSHDVLPKKSLRVTLNLPKISERTSLGFPNFASKKVEADTKMSNDADDLRNECSDEKSLRGQNTFENPSPEDKKPYVDSWLESNECGQIPQFPNLDPRSGFDLEEKNEAQAKVNPDEASEAEVAAHQNVQAMQSPPLLSPPGSTGSSHGNSSSKDDKESNSVVDFHCEIQWEDLHLGEEIGQGSYAAVYHGTWNGSDVAIKVYFMTEYCEATLLDYRKEIAIMKRLRHPNVLLFMGAVYSPERLAIVTEFLPRGSLFKTLHRNNLSLDVRRRLRMALDVARGMNYLHCRNPPIVHRDLKSTNLLVDRNWNVKVGDFGLSKWKNATFLTARSSIGSPQWMAPEVLRNEPSNEKSDVFSFGVILWELMTESIPWNDLNSLRVVGIVGFMDSRLDLPESLDPQLSSIINDCWQR</sequence>
<comment type="caution">
    <text evidence="20">The sequence shown here is derived from an EMBL/GenBank/DDBJ whole genome shotgun (WGS) entry which is preliminary data.</text>
</comment>
<feature type="compositionally biased region" description="Basic and acidic residues" evidence="17">
    <location>
        <begin position="224"/>
        <end position="236"/>
    </location>
</feature>
<feature type="region of interest" description="Disordered" evidence="17">
    <location>
        <begin position="217"/>
        <end position="236"/>
    </location>
</feature>
<dbReference type="InterPro" id="IPR000719">
    <property type="entry name" value="Prot_kinase_dom"/>
</dbReference>
<dbReference type="InterPro" id="IPR008271">
    <property type="entry name" value="Ser/Thr_kinase_AS"/>
</dbReference>
<feature type="region of interest" description="Disordered" evidence="17">
    <location>
        <begin position="362"/>
        <end position="388"/>
    </location>
</feature>
<dbReference type="PROSITE" id="PS00107">
    <property type="entry name" value="PROTEIN_KINASE_ATP"/>
    <property type="match status" value="1"/>
</dbReference>
<evidence type="ECO:0000256" key="16">
    <source>
        <dbReference type="PROSITE-ProRule" id="PRU10141"/>
    </source>
</evidence>